<protein>
    <submittedName>
        <fullName evidence="2">Uncharacterized protein</fullName>
    </submittedName>
</protein>
<organism evidence="2 3">
    <name type="scientific">Rhipicephalus microplus</name>
    <name type="common">Cattle tick</name>
    <name type="synonym">Boophilus microplus</name>
    <dbReference type="NCBI Taxonomy" id="6941"/>
    <lineage>
        <taxon>Eukaryota</taxon>
        <taxon>Metazoa</taxon>
        <taxon>Ecdysozoa</taxon>
        <taxon>Arthropoda</taxon>
        <taxon>Chelicerata</taxon>
        <taxon>Arachnida</taxon>
        <taxon>Acari</taxon>
        <taxon>Parasitiformes</taxon>
        <taxon>Ixodida</taxon>
        <taxon>Ixodoidea</taxon>
        <taxon>Ixodidae</taxon>
        <taxon>Rhipicephalinae</taxon>
        <taxon>Rhipicephalus</taxon>
        <taxon>Boophilus</taxon>
    </lineage>
</organism>
<dbReference type="EMBL" id="JABSTU010000006">
    <property type="protein sequence ID" value="KAH8027416.1"/>
    <property type="molecule type" value="Genomic_DNA"/>
</dbReference>
<evidence type="ECO:0000313" key="3">
    <source>
        <dbReference type="Proteomes" id="UP000821866"/>
    </source>
</evidence>
<keyword evidence="3" id="KW-1185">Reference proteome</keyword>
<accession>A0A9J6E081</accession>
<evidence type="ECO:0000313" key="2">
    <source>
        <dbReference type="EMBL" id="KAH8027416.1"/>
    </source>
</evidence>
<name>A0A9J6E081_RHIMP</name>
<evidence type="ECO:0000256" key="1">
    <source>
        <dbReference type="SAM" id="MobiDB-lite"/>
    </source>
</evidence>
<proteinExistence type="predicted"/>
<sequence>MKLSAAENWFFSLPQNAAVLTSLERVAAQTTITLPLGKSELAASSRLPLPPSQAEPHSLTLRMRQSNRHHSGSCWCQLSYPRPIAMTSREQETEQKATPKPSEAGQHHLEKQKAPAPPSPKWLRHQAQITARTTRRQSHPTSVSREHTTGQEQLRMPRSGFRNDSGLYRKYFL</sequence>
<comment type="caution">
    <text evidence="2">The sequence shown here is derived from an EMBL/GenBank/DDBJ whole genome shotgun (WGS) entry which is preliminary data.</text>
</comment>
<reference evidence="2" key="2">
    <citation type="submission" date="2021-09" db="EMBL/GenBank/DDBJ databases">
        <authorList>
            <person name="Jia N."/>
            <person name="Wang J."/>
            <person name="Shi W."/>
            <person name="Du L."/>
            <person name="Sun Y."/>
            <person name="Zhan W."/>
            <person name="Jiang J."/>
            <person name="Wang Q."/>
            <person name="Zhang B."/>
            <person name="Ji P."/>
            <person name="Sakyi L.B."/>
            <person name="Cui X."/>
            <person name="Yuan T."/>
            <person name="Jiang B."/>
            <person name="Yang W."/>
            <person name="Lam T.T.-Y."/>
            <person name="Chang Q."/>
            <person name="Ding S."/>
            <person name="Wang X."/>
            <person name="Zhu J."/>
            <person name="Ruan X."/>
            <person name="Zhao L."/>
            <person name="Wei J."/>
            <person name="Que T."/>
            <person name="Du C."/>
            <person name="Cheng J."/>
            <person name="Dai P."/>
            <person name="Han X."/>
            <person name="Huang E."/>
            <person name="Gao Y."/>
            <person name="Liu J."/>
            <person name="Shao H."/>
            <person name="Ye R."/>
            <person name="Li L."/>
            <person name="Wei W."/>
            <person name="Wang X."/>
            <person name="Wang C."/>
            <person name="Huo Q."/>
            <person name="Li W."/>
            <person name="Guo W."/>
            <person name="Chen H."/>
            <person name="Chen S."/>
            <person name="Zhou L."/>
            <person name="Zhou L."/>
            <person name="Ni X."/>
            <person name="Tian J."/>
            <person name="Zhou Y."/>
            <person name="Sheng Y."/>
            <person name="Liu T."/>
            <person name="Pan Y."/>
            <person name="Xia L."/>
            <person name="Li J."/>
            <person name="Zhao F."/>
            <person name="Cao W."/>
        </authorList>
    </citation>
    <scope>NUCLEOTIDE SEQUENCE</scope>
    <source>
        <strain evidence="2">Rmic-2018</strain>
        <tissue evidence="2">Larvae</tissue>
    </source>
</reference>
<reference evidence="2" key="1">
    <citation type="journal article" date="2020" name="Cell">
        <title>Large-Scale Comparative Analyses of Tick Genomes Elucidate Their Genetic Diversity and Vector Capacities.</title>
        <authorList>
            <consortium name="Tick Genome and Microbiome Consortium (TIGMIC)"/>
            <person name="Jia N."/>
            <person name="Wang J."/>
            <person name="Shi W."/>
            <person name="Du L."/>
            <person name="Sun Y."/>
            <person name="Zhan W."/>
            <person name="Jiang J.F."/>
            <person name="Wang Q."/>
            <person name="Zhang B."/>
            <person name="Ji P."/>
            <person name="Bell-Sakyi L."/>
            <person name="Cui X.M."/>
            <person name="Yuan T.T."/>
            <person name="Jiang B.G."/>
            <person name="Yang W.F."/>
            <person name="Lam T.T."/>
            <person name="Chang Q.C."/>
            <person name="Ding S.J."/>
            <person name="Wang X.J."/>
            <person name="Zhu J.G."/>
            <person name="Ruan X.D."/>
            <person name="Zhao L."/>
            <person name="Wei J.T."/>
            <person name="Ye R.Z."/>
            <person name="Que T.C."/>
            <person name="Du C.H."/>
            <person name="Zhou Y.H."/>
            <person name="Cheng J.X."/>
            <person name="Dai P.F."/>
            <person name="Guo W.B."/>
            <person name="Han X.H."/>
            <person name="Huang E.J."/>
            <person name="Li L.F."/>
            <person name="Wei W."/>
            <person name="Gao Y.C."/>
            <person name="Liu J.Z."/>
            <person name="Shao H.Z."/>
            <person name="Wang X."/>
            <person name="Wang C.C."/>
            <person name="Yang T.C."/>
            <person name="Huo Q.B."/>
            <person name="Li W."/>
            <person name="Chen H.Y."/>
            <person name="Chen S.E."/>
            <person name="Zhou L.G."/>
            <person name="Ni X.B."/>
            <person name="Tian J.H."/>
            <person name="Sheng Y."/>
            <person name="Liu T."/>
            <person name="Pan Y.S."/>
            <person name="Xia L.Y."/>
            <person name="Li J."/>
            <person name="Zhao F."/>
            <person name="Cao W.C."/>
        </authorList>
    </citation>
    <scope>NUCLEOTIDE SEQUENCE</scope>
    <source>
        <strain evidence="2">Rmic-2018</strain>
    </source>
</reference>
<feature type="region of interest" description="Disordered" evidence="1">
    <location>
        <begin position="86"/>
        <end position="162"/>
    </location>
</feature>
<dbReference type="Proteomes" id="UP000821866">
    <property type="component" value="Chromosome 4"/>
</dbReference>
<dbReference type="AlphaFoldDB" id="A0A9J6E081"/>
<gene>
    <name evidence="2" type="ORF">HPB51_005254</name>
</gene>